<dbReference type="Gene3D" id="1.50.10.20">
    <property type="match status" value="1"/>
</dbReference>
<sequence>MTTTAQQLASGASRHSLGRGLAGQALLAVEQARTDQGSWARAHEQIMRMTNTPVAAHLMNSLFEGAPAVAYVLTAADQPTYRPALRTLDCHIDGLTRERLRRAHQRIDGRQLPALREFDLISGLTGLGVYQLRRHHGGELLDAILRYLVRLCEPVRDLPGWWTANDTADHPSTSWPGGHGNLGIAHGISGPLALLSIAAQHGHLIPGQTDAIQTICSWLDHWQQDTWWPGTITKHEHDSDQLQQAGPQRPSWCYGTPGIARAQQLAGLALADRTRQHRAETALLNCVTDDIQHAQLGDTTLCHGWSGLLQATIRAADDAAPGGPLTRQLPDLRRRQEILVESRTSQHRPELLEGSTGIQLVQLSAMSTTNAMQAWDACLLLSS</sequence>
<dbReference type="GO" id="GO:0031179">
    <property type="term" value="P:peptide modification"/>
    <property type="evidence" value="ECO:0007669"/>
    <property type="project" value="InterPro"/>
</dbReference>
<gene>
    <name evidence="2" type="ORF">HNR71_005260</name>
    <name evidence="3" type="ORF">HPO96_09825</name>
</gene>
<feature type="binding site" evidence="1">
    <location>
        <position position="253"/>
    </location>
    <ligand>
        <name>Zn(2+)</name>
        <dbReference type="ChEBI" id="CHEBI:29105"/>
    </ligand>
</feature>
<keyword evidence="1" id="KW-0479">Metal-binding</keyword>
<feature type="binding site" evidence="1">
    <location>
        <position position="303"/>
    </location>
    <ligand>
        <name>Zn(2+)</name>
        <dbReference type="ChEBI" id="CHEBI:29105"/>
    </ligand>
</feature>
<dbReference type="PRINTS" id="PR01950">
    <property type="entry name" value="LANCSUPER"/>
</dbReference>
<name>A0A7Y4KZ08_9ACTN</name>
<dbReference type="EMBL" id="JABJRC010000002">
    <property type="protein sequence ID" value="NOL40542.1"/>
    <property type="molecule type" value="Genomic_DNA"/>
</dbReference>
<evidence type="ECO:0000313" key="2">
    <source>
        <dbReference type="EMBL" id="MBB6569623.1"/>
    </source>
</evidence>
<dbReference type="Pfam" id="PF05147">
    <property type="entry name" value="LANC_like"/>
    <property type="match status" value="1"/>
</dbReference>
<dbReference type="InterPro" id="IPR033889">
    <property type="entry name" value="LanC"/>
</dbReference>
<feature type="binding site" evidence="1">
    <location>
        <position position="302"/>
    </location>
    <ligand>
        <name>Zn(2+)</name>
        <dbReference type="ChEBI" id="CHEBI:29105"/>
    </ligand>
</feature>
<dbReference type="AlphaFoldDB" id="A0A7Y4KZ08"/>
<keyword evidence="1" id="KW-0862">Zinc</keyword>
<accession>A0A7Y4KZ08</accession>
<protein>
    <submittedName>
        <fullName evidence="3">Lanthionine synthetase C family protein</fullName>
    </submittedName>
</protein>
<evidence type="ECO:0000313" key="3">
    <source>
        <dbReference type="EMBL" id="NOL40542.1"/>
    </source>
</evidence>
<evidence type="ECO:0000313" key="5">
    <source>
        <dbReference type="Proteomes" id="UP000553957"/>
    </source>
</evidence>
<reference evidence="3 4" key="1">
    <citation type="submission" date="2020-05" db="EMBL/GenBank/DDBJ databases">
        <title>Genome sequence of Kribbella sandramycini ATCC 39419.</title>
        <authorList>
            <person name="Maclea K.S."/>
            <person name="Fair J.L."/>
        </authorList>
    </citation>
    <scope>NUCLEOTIDE SEQUENCE [LARGE SCALE GENOMIC DNA]</scope>
    <source>
        <strain evidence="3 4">ATCC 39419</strain>
    </source>
</reference>
<proteinExistence type="predicted"/>
<dbReference type="SUPFAM" id="SSF158745">
    <property type="entry name" value="LanC-like"/>
    <property type="match status" value="1"/>
</dbReference>
<reference evidence="2 5" key="2">
    <citation type="submission" date="2020-08" db="EMBL/GenBank/DDBJ databases">
        <title>Sequencing the genomes of 1000 actinobacteria strains.</title>
        <authorList>
            <person name="Klenk H.-P."/>
        </authorList>
    </citation>
    <scope>NUCLEOTIDE SEQUENCE [LARGE SCALE GENOMIC DNA]</scope>
    <source>
        <strain evidence="2 5">DSM 15626</strain>
    </source>
</reference>
<dbReference type="PRINTS" id="PR01955">
    <property type="entry name" value="LANCFRANKIA"/>
</dbReference>
<evidence type="ECO:0000313" key="4">
    <source>
        <dbReference type="Proteomes" id="UP000534306"/>
    </source>
</evidence>
<dbReference type="CDD" id="cd04793">
    <property type="entry name" value="LanC"/>
    <property type="match status" value="1"/>
</dbReference>
<organism evidence="3 4">
    <name type="scientific">Kribbella sandramycini</name>
    <dbReference type="NCBI Taxonomy" id="60450"/>
    <lineage>
        <taxon>Bacteria</taxon>
        <taxon>Bacillati</taxon>
        <taxon>Actinomycetota</taxon>
        <taxon>Actinomycetes</taxon>
        <taxon>Propionibacteriales</taxon>
        <taxon>Kribbellaceae</taxon>
        <taxon>Kribbella</taxon>
    </lineage>
</organism>
<dbReference type="EMBL" id="JACHKF010000001">
    <property type="protein sequence ID" value="MBB6569623.1"/>
    <property type="molecule type" value="Genomic_DNA"/>
</dbReference>
<dbReference type="SMART" id="SM01260">
    <property type="entry name" value="LANC_like"/>
    <property type="match status" value="1"/>
</dbReference>
<dbReference type="RefSeq" id="WP_171673036.1">
    <property type="nucleotide sequence ID" value="NZ_BAAAGT010000002.1"/>
</dbReference>
<keyword evidence="4" id="KW-1185">Reference proteome</keyword>
<evidence type="ECO:0000256" key="1">
    <source>
        <dbReference type="PIRSR" id="PIRSR607822-1"/>
    </source>
</evidence>
<dbReference type="GO" id="GO:0046872">
    <property type="term" value="F:metal ion binding"/>
    <property type="evidence" value="ECO:0007669"/>
    <property type="project" value="UniProtKB-KW"/>
</dbReference>
<dbReference type="Proteomes" id="UP000553957">
    <property type="component" value="Unassembled WGS sequence"/>
</dbReference>
<comment type="caution">
    <text evidence="3">The sequence shown here is derived from an EMBL/GenBank/DDBJ whole genome shotgun (WGS) entry which is preliminary data.</text>
</comment>
<dbReference type="Proteomes" id="UP000534306">
    <property type="component" value="Unassembled WGS sequence"/>
</dbReference>
<dbReference type="InterPro" id="IPR007822">
    <property type="entry name" value="LANC-like"/>
</dbReference>